<name>A0A6J6MHC0_9ZZZZ</name>
<evidence type="ECO:0000259" key="7">
    <source>
        <dbReference type="Pfam" id="PF00753"/>
    </source>
</evidence>
<evidence type="ECO:0000313" key="9">
    <source>
        <dbReference type="EMBL" id="CAB4673567.1"/>
    </source>
</evidence>
<evidence type="ECO:0000256" key="4">
    <source>
        <dbReference type="ARBA" id="ARBA00022989"/>
    </source>
</evidence>
<dbReference type="InterPro" id="IPR052159">
    <property type="entry name" value="Competence_DNA_uptake"/>
</dbReference>
<proteinExistence type="predicted"/>
<dbReference type="InterPro" id="IPR004477">
    <property type="entry name" value="ComEC_N"/>
</dbReference>
<evidence type="ECO:0000256" key="2">
    <source>
        <dbReference type="ARBA" id="ARBA00022475"/>
    </source>
</evidence>
<dbReference type="NCBIfam" id="TIGR00360">
    <property type="entry name" value="ComEC_N-term"/>
    <property type="match status" value="1"/>
</dbReference>
<organism evidence="9">
    <name type="scientific">freshwater metagenome</name>
    <dbReference type="NCBI Taxonomy" id="449393"/>
    <lineage>
        <taxon>unclassified sequences</taxon>
        <taxon>metagenomes</taxon>
        <taxon>ecological metagenomes</taxon>
    </lineage>
</organism>
<dbReference type="Pfam" id="PF03772">
    <property type="entry name" value="Competence"/>
    <property type="match status" value="1"/>
</dbReference>
<keyword evidence="2" id="KW-1003">Cell membrane</keyword>
<feature type="domain" description="ComEC/Rec2-related protein" evidence="8">
    <location>
        <begin position="135"/>
        <end position="397"/>
    </location>
</feature>
<feature type="transmembrane region" description="Helical" evidence="6">
    <location>
        <begin position="318"/>
        <end position="341"/>
    </location>
</feature>
<feature type="transmembrane region" description="Helical" evidence="6">
    <location>
        <begin position="400"/>
        <end position="420"/>
    </location>
</feature>
<dbReference type="Gene3D" id="3.60.15.10">
    <property type="entry name" value="Ribonuclease Z/Hydroxyacylglutathione hydrolase-like"/>
    <property type="match status" value="1"/>
</dbReference>
<dbReference type="Pfam" id="PF00753">
    <property type="entry name" value="Lactamase_B"/>
    <property type="match status" value="1"/>
</dbReference>
<dbReference type="EMBL" id="CAEZWY010000071">
    <property type="protein sequence ID" value="CAB4673567.1"/>
    <property type="molecule type" value="Genomic_DNA"/>
</dbReference>
<dbReference type="InterPro" id="IPR035681">
    <property type="entry name" value="ComA-like_MBL"/>
</dbReference>
<protein>
    <submittedName>
        <fullName evidence="9">Unannotated protein</fullName>
    </submittedName>
</protein>
<evidence type="ECO:0000256" key="6">
    <source>
        <dbReference type="SAM" id="Phobius"/>
    </source>
</evidence>
<feature type="domain" description="Metallo-beta-lactamase" evidence="7">
    <location>
        <begin position="435"/>
        <end position="598"/>
    </location>
</feature>
<dbReference type="AlphaFoldDB" id="A0A6J6MHC0"/>
<feature type="transmembrane region" description="Helical" evidence="6">
    <location>
        <begin position="188"/>
        <end position="221"/>
    </location>
</feature>
<dbReference type="CDD" id="cd07731">
    <property type="entry name" value="ComA-like_MBL-fold"/>
    <property type="match status" value="1"/>
</dbReference>
<accession>A0A6J6MHC0</accession>
<dbReference type="PANTHER" id="PTHR30619:SF1">
    <property type="entry name" value="RECOMBINATION PROTEIN 2"/>
    <property type="match status" value="1"/>
</dbReference>
<reference evidence="9" key="1">
    <citation type="submission" date="2020-05" db="EMBL/GenBank/DDBJ databases">
        <authorList>
            <person name="Chiriac C."/>
            <person name="Salcher M."/>
            <person name="Ghai R."/>
            <person name="Kavagutti S V."/>
        </authorList>
    </citation>
    <scope>NUCLEOTIDE SEQUENCE</scope>
</reference>
<feature type="transmembrane region" description="Helical" evidence="6">
    <location>
        <begin position="287"/>
        <end position="306"/>
    </location>
</feature>
<dbReference type="GO" id="GO:0005886">
    <property type="term" value="C:plasma membrane"/>
    <property type="evidence" value="ECO:0007669"/>
    <property type="project" value="UniProtKB-SubCell"/>
</dbReference>
<keyword evidence="4 6" id="KW-1133">Transmembrane helix</keyword>
<keyword evidence="5 6" id="KW-0472">Membrane</keyword>
<evidence type="ECO:0000259" key="8">
    <source>
        <dbReference type="Pfam" id="PF03772"/>
    </source>
</evidence>
<feature type="transmembrane region" description="Helical" evidence="6">
    <location>
        <begin position="233"/>
        <end position="266"/>
    </location>
</feature>
<dbReference type="PANTHER" id="PTHR30619">
    <property type="entry name" value="DNA INTERNALIZATION/COMPETENCE PROTEIN COMEC/REC2"/>
    <property type="match status" value="1"/>
</dbReference>
<evidence type="ECO:0000256" key="3">
    <source>
        <dbReference type="ARBA" id="ARBA00022692"/>
    </source>
</evidence>
<feature type="transmembrane region" description="Helical" evidence="6">
    <location>
        <begin position="353"/>
        <end position="371"/>
    </location>
</feature>
<feature type="transmembrane region" description="Helical" evidence="6">
    <location>
        <begin position="154"/>
        <end position="176"/>
    </location>
</feature>
<evidence type="ECO:0000256" key="5">
    <source>
        <dbReference type="ARBA" id="ARBA00023136"/>
    </source>
</evidence>
<keyword evidence="3 6" id="KW-0812">Transmembrane</keyword>
<gene>
    <name evidence="9" type="ORF">UFOPK2312_00707</name>
</gene>
<evidence type="ECO:0000256" key="1">
    <source>
        <dbReference type="ARBA" id="ARBA00004651"/>
    </source>
</evidence>
<sequence length="702" mass="75826">MALDHKRVEITGTIVSDSKRTAVHINGARMNQSSTNFLIRVKSILVDGKITSIRIPVRIYTNSTIIYYPGEVIKVVGNLGLTNERRVSASLSSNKIEIISIGNVLDQGTNAIRSAFRAELRARNSDAAALIPGVVLGDTSLQSSEFTLIMRRVGLTHITAVSGANLAIVTSFILWICQWILRGRRKRIVVTVVFLIGFIFLVRASPSVLRAAVMAAVLLFAKAEGEKTQSVPALGAAISLLLLLDPFQGVDAGFALSVLATSGIIFLSKPISKFLQIRLPRFIAESLAIPIAATMLCTPVIAALSGQISLTSIPVNAIVAPAIAPLTVIGFSAALLILVLPRVSTLLLNLGEPIAYFITWVANIGGGAPVLKIASGFHGWGISVALLAGAIYLFIKFRRYWKFVLLISLIPFLYLQTPWYSGGFPGKNWRVLQCDVGQGDAMLIRTAPHNAIVIDVGPEANAIDTCLRSAGITQIDLLILSHFHADHVAGLAGALRNRKLISVWVNQSQSPIFEYRQSIALLIGYEIKKVKLGDRIEFSTNYGKFSATVLWPKNSNSGENSEKLAEEGSAINNGSIAISFDLAGVSIFTAGDLEPAPQSELLQSGALSHVAVLKMFHHGSKFQDFAAIKRLSPSVALISVGSGNPYGHPSRETIVNLEQIGTKTLRTDLAGAISLAWSYDSQHRVVISTRNSGKEWWRIKWS</sequence>
<dbReference type="SUPFAM" id="SSF56281">
    <property type="entry name" value="Metallo-hydrolase/oxidoreductase"/>
    <property type="match status" value="1"/>
</dbReference>
<dbReference type="InterPro" id="IPR036866">
    <property type="entry name" value="RibonucZ/Hydroxyglut_hydro"/>
</dbReference>
<comment type="subcellular location">
    <subcellularLocation>
        <location evidence="1">Cell membrane</location>
        <topology evidence="1">Multi-pass membrane protein</topology>
    </subcellularLocation>
</comment>
<dbReference type="InterPro" id="IPR001279">
    <property type="entry name" value="Metallo-B-lactamas"/>
</dbReference>
<feature type="transmembrane region" description="Helical" evidence="6">
    <location>
        <begin position="377"/>
        <end position="395"/>
    </location>
</feature>